<accession>A0A1M4EDH2</accession>
<feature type="transmembrane region" description="Helical" evidence="1">
    <location>
        <begin position="77"/>
        <end position="97"/>
    </location>
</feature>
<keyword evidence="1" id="KW-0472">Membrane</keyword>
<proteinExistence type="predicted"/>
<dbReference type="AlphaFoldDB" id="A0A1M4EDH2"/>
<protein>
    <submittedName>
        <fullName evidence="2">Possible integral membrane protein</fullName>
    </submittedName>
</protein>
<dbReference type="EMBL" id="LT559118">
    <property type="protein sequence ID" value="SBO96623.1"/>
    <property type="molecule type" value="Genomic_DNA"/>
</dbReference>
<organism evidence="2">
    <name type="scientific">Nonomuraea gerenzanensis</name>
    <dbReference type="NCBI Taxonomy" id="93944"/>
    <lineage>
        <taxon>Bacteria</taxon>
        <taxon>Bacillati</taxon>
        <taxon>Actinomycetota</taxon>
        <taxon>Actinomycetes</taxon>
        <taxon>Streptosporangiales</taxon>
        <taxon>Streptosporangiaceae</taxon>
        <taxon>Nonomuraea</taxon>
    </lineage>
</organism>
<evidence type="ECO:0000256" key="1">
    <source>
        <dbReference type="SAM" id="Phobius"/>
    </source>
</evidence>
<keyword evidence="1" id="KW-0812">Transmembrane</keyword>
<feature type="transmembrane region" description="Helical" evidence="1">
    <location>
        <begin position="103"/>
        <end position="123"/>
    </location>
</feature>
<sequence>MGYVHAYRLFKAARETGATPWEALRTVADALVPLQIRMLVRAEHRNLASLALWVRRRQDGVAPGATALAYAKSQRPLLMMLLFAVVVQAIALEWMLAASNAAPGLRAIVMAADVYQLLFVLALGAASTTRPHVVTAEELRIRYGGYFDLRVPRELIASVKVSRNYNARGVIKVTGGRLTLGVDAQTNLIVNLTRPIAVTRPLGRREHVTTIQFYADDPGSALRSLEERS</sequence>
<evidence type="ECO:0000313" key="2">
    <source>
        <dbReference type="EMBL" id="SBO96623.1"/>
    </source>
</evidence>
<name>A0A1M4EDH2_9ACTN</name>
<reference evidence="2" key="1">
    <citation type="submission" date="2016-04" db="EMBL/GenBank/DDBJ databases">
        <authorList>
            <person name="Evans L.H."/>
            <person name="Alamgir A."/>
            <person name="Owens N."/>
            <person name="Weber N.D."/>
            <person name="Virtaneva K."/>
            <person name="Barbian K."/>
            <person name="Babar A."/>
            <person name="Rosenke K."/>
        </authorList>
    </citation>
    <scope>NUCLEOTIDE SEQUENCE</scope>
    <source>
        <strain evidence="2">Nono1</strain>
    </source>
</reference>
<keyword evidence="1" id="KW-1133">Transmembrane helix</keyword>
<gene>
    <name evidence="2" type="ORF">BN4615_P6139</name>
</gene>